<dbReference type="STRING" id="441112.SAMN04488094_1441"/>
<reference evidence="1 2" key="1">
    <citation type="submission" date="2016-10" db="EMBL/GenBank/DDBJ databases">
        <authorList>
            <person name="de Groot N.N."/>
        </authorList>
    </citation>
    <scope>NUCLEOTIDE SEQUENCE [LARGE SCALE GENOMIC DNA]</scope>
    <source>
        <strain evidence="1 2">DSM 19548</strain>
    </source>
</reference>
<evidence type="ECO:0000313" key="1">
    <source>
        <dbReference type="EMBL" id="SFD35823.1"/>
    </source>
</evidence>
<accession>A0A1I1RWD0</accession>
<evidence type="ECO:0000313" key="2">
    <source>
        <dbReference type="Proteomes" id="UP000198728"/>
    </source>
</evidence>
<name>A0A1I1RWD0_9RHOB</name>
<keyword evidence="2" id="KW-1185">Reference proteome</keyword>
<dbReference type="AlphaFoldDB" id="A0A1I1RWD0"/>
<organism evidence="1 2">
    <name type="scientific">Tropicimonas isoalkanivorans</name>
    <dbReference type="NCBI Taxonomy" id="441112"/>
    <lineage>
        <taxon>Bacteria</taxon>
        <taxon>Pseudomonadati</taxon>
        <taxon>Pseudomonadota</taxon>
        <taxon>Alphaproteobacteria</taxon>
        <taxon>Rhodobacterales</taxon>
        <taxon>Roseobacteraceae</taxon>
        <taxon>Tropicimonas</taxon>
    </lineage>
</organism>
<dbReference type="EMBL" id="FOLG01000044">
    <property type="protein sequence ID" value="SFD35823.1"/>
    <property type="molecule type" value="Genomic_DNA"/>
</dbReference>
<proteinExistence type="predicted"/>
<sequence length="78" mass="8481">MLLAEPNHLGISTAIAAIDQFIKSSAAGFSDVKVDLKREFREAQRLAQYEDASQGLCCAIQVTAKLPLSPDRLIPQPL</sequence>
<protein>
    <submittedName>
        <fullName evidence="1">Uncharacterized protein</fullName>
    </submittedName>
</protein>
<dbReference type="Proteomes" id="UP000198728">
    <property type="component" value="Unassembled WGS sequence"/>
</dbReference>
<gene>
    <name evidence="1" type="ORF">SAMN04488094_1441</name>
</gene>